<protein>
    <submittedName>
        <fullName evidence="1">Uncharacterized protein</fullName>
    </submittedName>
</protein>
<accession>A0AAU7QE73</accession>
<gene>
    <name evidence="1" type="ORF">ABK905_11270</name>
</gene>
<reference evidence="1" key="1">
    <citation type="submission" date="2024-06" db="EMBL/GenBank/DDBJ databases">
        <authorList>
            <person name="Coelho C."/>
            <person name="Bento M."/>
            <person name="Garcia E."/>
            <person name="Camelo A."/>
            <person name="Brandao I."/>
            <person name="Espirito Santo C."/>
            <person name="Trovao J."/>
            <person name="Verissimo A."/>
            <person name="Costa J."/>
            <person name="Tiago I."/>
        </authorList>
    </citation>
    <scope>NUCLEOTIDE SEQUENCE</scope>
    <source>
        <strain evidence="1">KWT182</strain>
    </source>
</reference>
<evidence type="ECO:0000313" key="1">
    <source>
        <dbReference type="EMBL" id="XBS71454.1"/>
    </source>
</evidence>
<dbReference type="EMBL" id="CP157947">
    <property type="protein sequence ID" value="XBS71454.1"/>
    <property type="molecule type" value="Genomic_DNA"/>
</dbReference>
<dbReference type="AlphaFoldDB" id="A0AAU7QE73"/>
<proteinExistence type="predicted"/>
<sequence>MVASLGGVPDKPDMPGINVELQCSLLRRRRVNFRGAEFCSVRSDAHFDGNARADSGASPASTIIENREKSGIQNSINDYNHFSFNDLTGYLMKKNRYAVVFGSHFAAGRDNERGECR</sequence>
<name>A0AAU7QE73_9GAMM</name>
<organism evidence="1">
    <name type="scientific">Acerihabitans sp. KWT182</name>
    <dbReference type="NCBI Taxonomy" id="3157919"/>
    <lineage>
        <taxon>Bacteria</taxon>
        <taxon>Pseudomonadati</taxon>
        <taxon>Pseudomonadota</taxon>
        <taxon>Gammaproteobacteria</taxon>
        <taxon>Enterobacterales</taxon>
        <taxon>Pectobacteriaceae</taxon>
        <taxon>Acerihabitans</taxon>
    </lineage>
</organism>